<dbReference type="Pfam" id="PF03448">
    <property type="entry name" value="MgtE_N"/>
    <property type="match status" value="1"/>
</dbReference>
<keyword evidence="8" id="KW-0129">CBS domain</keyword>
<dbReference type="Gene3D" id="3.10.580.10">
    <property type="entry name" value="CBS-domain"/>
    <property type="match status" value="1"/>
</dbReference>
<dbReference type="PROSITE" id="PS51371">
    <property type="entry name" value="CBS"/>
    <property type="match status" value="2"/>
</dbReference>
<evidence type="ECO:0000256" key="3">
    <source>
        <dbReference type="ARBA" id="ARBA00022448"/>
    </source>
</evidence>
<evidence type="ECO:0000256" key="8">
    <source>
        <dbReference type="PROSITE-ProRule" id="PRU00703"/>
    </source>
</evidence>
<keyword evidence="5 9" id="KW-0460">Magnesium</keyword>
<name>A0ABM7WX43_9BACT</name>
<evidence type="ECO:0000256" key="2">
    <source>
        <dbReference type="ARBA" id="ARBA00009749"/>
    </source>
</evidence>
<protein>
    <recommendedName>
        <fullName evidence="9">Magnesium transporter MgtE</fullName>
    </recommendedName>
</protein>
<feature type="transmembrane region" description="Helical" evidence="9">
    <location>
        <begin position="340"/>
        <end position="360"/>
    </location>
</feature>
<dbReference type="EMBL" id="AP025591">
    <property type="protein sequence ID" value="BDG04079.1"/>
    <property type="molecule type" value="Genomic_DNA"/>
</dbReference>
<dbReference type="Gene3D" id="1.25.60.10">
    <property type="entry name" value="MgtE N-terminal domain-like"/>
    <property type="match status" value="1"/>
</dbReference>
<keyword evidence="4 9" id="KW-0812">Transmembrane</keyword>
<dbReference type="Pfam" id="PF00571">
    <property type="entry name" value="CBS"/>
    <property type="match status" value="2"/>
</dbReference>
<dbReference type="SUPFAM" id="SSF158791">
    <property type="entry name" value="MgtE N-terminal domain-like"/>
    <property type="match status" value="1"/>
</dbReference>
<feature type="domain" description="CBS" evidence="10">
    <location>
        <begin position="117"/>
        <end position="181"/>
    </location>
</feature>
<evidence type="ECO:0000313" key="12">
    <source>
        <dbReference type="Proteomes" id="UP001162891"/>
    </source>
</evidence>
<dbReference type="SUPFAM" id="SSF161093">
    <property type="entry name" value="MgtE membrane domain-like"/>
    <property type="match status" value="1"/>
</dbReference>
<keyword evidence="12" id="KW-1185">Reference proteome</keyword>
<keyword evidence="9" id="KW-0479">Metal-binding</keyword>
<organism evidence="11 12">
    <name type="scientific">Anaeromyxobacter oryzae</name>
    <dbReference type="NCBI Taxonomy" id="2918170"/>
    <lineage>
        <taxon>Bacteria</taxon>
        <taxon>Pseudomonadati</taxon>
        <taxon>Myxococcota</taxon>
        <taxon>Myxococcia</taxon>
        <taxon>Myxococcales</taxon>
        <taxon>Cystobacterineae</taxon>
        <taxon>Anaeromyxobacteraceae</taxon>
        <taxon>Anaeromyxobacter</taxon>
    </lineage>
</organism>
<proteinExistence type="inferred from homology"/>
<evidence type="ECO:0000259" key="10">
    <source>
        <dbReference type="PROSITE" id="PS51371"/>
    </source>
</evidence>
<dbReference type="InterPro" id="IPR038076">
    <property type="entry name" value="MgtE_N_sf"/>
</dbReference>
<evidence type="ECO:0000313" key="11">
    <source>
        <dbReference type="EMBL" id="BDG04079.1"/>
    </source>
</evidence>
<dbReference type="SMART" id="SM00924">
    <property type="entry name" value="MgtE_N"/>
    <property type="match status" value="1"/>
</dbReference>
<evidence type="ECO:0000256" key="7">
    <source>
        <dbReference type="ARBA" id="ARBA00023136"/>
    </source>
</evidence>
<dbReference type="InterPro" id="IPR006668">
    <property type="entry name" value="Mg_transptr_MgtE_intracell_dom"/>
</dbReference>
<dbReference type="InterPro" id="IPR006667">
    <property type="entry name" value="SLC41_membr_dom"/>
</dbReference>
<comment type="subcellular location">
    <subcellularLocation>
        <location evidence="9">Cell membrane</location>
        <topology evidence="9">Multi-pass membrane protein</topology>
    </subcellularLocation>
    <subcellularLocation>
        <location evidence="1">Membrane</location>
        <topology evidence="1">Multi-pass membrane protein</topology>
    </subcellularLocation>
</comment>
<dbReference type="InterPro" id="IPR036739">
    <property type="entry name" value="SLC41_membr_dom_sf"/>
</dbReference>
<accession>A0ABM7WX43</accession>
<evidence type="ECO:0000256" key="6">
    <source>
        <dbReference type="ARBA" id="ARBA00022989"/>
    </source>
</evidence>
<reference evidence="12" key="1">
    <citation type="journal article" date="2022" name="Int. J. Syst. Evol. Microbiol.">
        <title>Anaeromyxobacter oryzae sp. nov., Anaeromyxobacter diazotrophicus sp. nov. and Anaeromyxobacter paludicola sp. nov., isolated from paddy soils.</title>
        <authorList>
            <person name="Itoh H."/>
            <person name="Xu Z."/>
            <person name="Mise K."/>
            <person name="Masuda Y."/>
            <person name="Ushijima N."/>
            <person name="Hayakawa C."/>
            <person name="Shiratori Y."/>
            <person name="Senoo K."/>
        </authorList>
    </citation>
    <scope>NUCLEOTIDE SEQUENCE [LARGE SCALE GENOMIC DNA]</scope>
    <source>
        <strain evidence="12">Red232</strain>
    </source>
</reference>
<dbReference type="NCBIfam" id="TIGR00400">
    <property type="entry name" value="mgtE"/>
    <property type="match status" value="1"/>
</dbReference>
<dbReference type="SUPFAM" id="SSF54631">
    <property type="entry name" value="CBS-domain pair"/>
    <property type="match status" value="1"/>
</dbReference>
<comment type="subunit">
    <text evidence="9">Homodimer.</text>
</comment>
<dbReference type="InterPro" id="IPR006669">
    <property type="entry name" value="MgtE_transporter"/>
</dbReference>
<sequence>MAETEPREALTLEDLADVWHVLSPEDRVAGFRLLPRSEAEEFFLSHDARDQAALLRALPPEEQRSWARLLAPDDAADLVQALPPEAREHVLGLLDDQTRREVRALLAYAEDDAGGLMSPRYARLRPDMSVDEAITYLRRQARERLETIYYVYVLDESQRLLGVVSFRDLFAAPPGKVVRDVMHADTVAVRDDMDQEAVGRVFRETGYLALPVLDAEGHLKGIVTLDDIVDVVEEEATEDIQKLGGMEALGAPYLQIGFRRMVGKRAGWLAALFLGEMLTATAMARFEDEIARAVVLALFVPLIISSGGNSGSQATTLVIRAMALGEVRLRDWWRVARREIGAGLALGTTLGSIGFLRIVIWQAVRPVYGPHYLLVASTVFCSLVGVVTFGTLAGSLLPFLLRALKLDPASASAPFVATLVDVTGLVIYFTTASAIMTGTLL</sequence>
<keyword evidence="7 9" id="KW-0472">Membrane</keyword>
<evidence type="ECO:0000256" key="5">
    <source>
        <dbReference type="ARBA" id="ARBA00022842"/>
    </source>
</evidence>
<dbReference type="RefSeq" id="WP_248352453.1">
    <property type="nucleotide sequence ID" value="NZ_AP025591.1"/>
</dbReference>
<dbReference type="CDD" id="cd04606">
    <property type="entry name" value="CBS_pair_Mg_transporter"/>
    <property type="match status" value="1"/>
</dbReference>
<keyword evidence="6 9" id="KW-1133">Transmembrane helix</keyword>
<gene>
    <name evidence="11" type="primary">mgtE</name>
    <name evidence="11" type="ORF">AMOR_30750</name>
</gene>
<evidence type="ECO:0000256" key="1">
    <source>
        <dbReference type="ARBA" id="ARBA00004141"/>
    </source>
</evidence>
<evidence type="ECO:0000256" key="9">
    <source>
        <dbReference type="RuleBase" id="RU362011"/>
    </source>
</evidence>
<dbReference type="PANTHER" id="PTHR43773:SF1">
    <property type="entry name" value="MAGNESIUM TRANSPORTER MGTE"/>
    <property type="match status" value="1"/>
</dbReference>
<feature type="transmembrane region" description="Helical" evidence="9">
    <location>
        <begin position="372"/>
        <end position="401"/>
    </location>
</feature>
<dbReference type="SMART" id="SM00116">
    <property type="entry name" value="CBS"/>
    <property type="match status" value="2"/>
</dbReference>
<feature type="domain" description="CBS" evidence="10">
    <location>
        <begin position="182"/>
        <end position="238"/>
    </location>
</feature>
<dbReference type="Gene3D" id="1.10.357.20">
    <property type="entry name" value="SLC41 divalent cation transporters, integral membrane domain"/>
    <property type="match status" value="1"/>
</dbReference>
<dbReference type="Proteomes" id="UP001162891">
    <property type="component" value="Chromosome"/>
</dbReference>
<dbReference type="PANTHER" id="PTHR43773">
    <property type="entry name" value="MAGNESIUM TRANSPORTER MGTE"/>
    <property type="match status" value="1"/>
</dbReference>
<keyword evidence="3 9" id="KW-0813">Transport</keyword>
<feature type="transmembrane region" description="Helical" evidence="9">
    <location>
        <begin position="290"/>
        <end position="319"/>
    </location>
</feature>
<comment type="similarity">
    <text evidence="2 9">Belongs to the SLC41A transporter family.</text>
</comment>
<feature type="transmembrane region" description="Helical" evidence="9">
    <location>
        <begin position="413"/>
        <end position="436"/>
    </location>
</feature>
<dbReference type="Pfam" id="PF01769">
    <property type="entry name" value="MgtE"/>
    <property type="match status" value="1"/>
</dbReference>
<dbReference type="InterPro" id="IPR046342">
    <property type="entry name" value="CBS_dom_sf"/>
</dbReference>
<dbReference type="InterPro" id="IPR000644">
    <property type="entry name" value="CBS_dom"/>
</dbReference>
<comment type="function">
    <text evidence="9">Acts as a magnesium transporter.</text>
</comment>
<evidence type="ECO:0000256" key="4">
    <source>
        <dbReference type="ARBA" id="ARBA00022692"/>
    </source>
</evidence>
<keyword evidence="9" id="KW-1003">Cell membrane</keyword>
<feature type="transmembrane region" description="Helical" evidence="9">
    <location>
        <begin position="266"/>
        <end position="284"/>
    </location>
</feature>